<accession>A0ABT5DD76</accession>
<evidence type="ECO:0000313" key="2">
    <source>
        <dbReference type="Proteomes" id="UP001221838"/>
    </source>
</evidence>
<organism evidence="1 2">
    <name type="scientific">Stigmatella ashevillensis</name>
    <dbReference type="NCBI Taxonomy" id="2995309"/>
    <lineage>
        <taxon>Bacteria</taxon>
        <taxon>Pseudomonadati</taxon>
        <taxon>Myxococcota</taxon>
        <taxon>Myxococcia</taxon>
        <taxon>Myxococcales</taxon>
        <taxon>Cystobacterineae</taxon>
        <taxon>Archangiaceae</taxon>
        <taxon>Stigmatella</taxon>
    </lineage>
</organism>
<gene>
    <name evidence="1" type="ORF">POL68_23495</name>
</gene>
<evidence type="ECO:0000313" key="1">
    <source>
        <dbReference type="EMBL" id="MDC0711456.1"/>
    </source>
</evidence>
<keyword evidence="2" id="KW-1185">Reference proteome</keyword>
<protein>
    <submittedName>
        <fullName evidence="1">Uncharacterized protein</fullName>
    </submittedName>
</protein>
<proteinExistence type="predicted"/>
<name>A0ABT5DD76_9BACT</name>
<dbReference type="RefSeq" id="WP_272141408.1">
    <property type="nucleotide sequence ID" value="NZ_JAQNDM010000002.1"/>
</dbReference>
<comment type="caution">
    <text evidence="1">The sequence shown here is derived from an EMBL/GenBank/DDBJ whole genome shotgun (WGS) entry which is preliminary data.</text>
</comment>
<sequence length="80" mass="8892">MTSAELFLEEAFESDAGMDDFAAAFDEREAWDEGDDAETLAFRSDEPDGFSQEDDFAELFGEGAEGFEDDGFERSQTRGL</sequence>
<reference evidence="1 2" key="1">
    <citation type="submission" date="2022-11" db="EMBL/GenBank/DDBJ databases">
        <title>Minimal conservation of predation-associated metabolite biosynthetic gene clusters underscores biosynthetic potential of Myxococcota including descriptions for ten novel species: Archangium lansinium sp. nov., Myxococcus landrumus sp. nov., Nannocystis bai.</title>
        <authorList>
            <person name="Ahearne A."/>
            <person name="Stevens C."/>
            <person name="Dowd S."/>
        </authorList>
    </citation>
    <scope>NUCLEOTIDE SEQUENCE [LARGE SCALE GENOMIC DNA]</scope>
    <source>
        <strain evidence="1 2">NCWAL01</strain>
    </source>
</reference>
<dbReference type="Proteomes" id="UP001221838">
    <property type="component" value="Unassembled WGS sequence"/>
</dbReference>
<dbReference type="EMBL" id="JAQNDM010000002">
    <property type="protein sequence ID" value="MDC0711456.1"/>
    <property type="molecule type" value="Genomic_DNA"/>
</dbReference>